<evidence type="ECO:0000256" key="2">
    <source>
        <dbReference type="SAM" id="MobiDB-lite"/>
    </source>
</evidence>
<feature type="compositionally biased region" description="Polar residues" evidence="2">
    <location>
        <begin position="178"/>
        <end position="188"/>
    </location>
</feature>
<dbReference type="EMBL" id="JABCKI010000138">
    <property type="protein sequence ID" value="KAG5652321.1"/>
    <property type="molecule type" value="Genomic_DNA"/>
</dbReference>
<keyword evidence="3" id="KW-0472">Membrane</keyword>
<dbReference type="SUPFAM" id="SSF49899">
    <property type="entry name" value="Concanavalin A-like lectins/glucanases"/>
    <property type="match status" value="1"/>
</dbReference>
<dbReference type="Proteomes" id="UP000717328">
    <property type="component" value="Unassembled WGS sequence"/>
</dbReference>
<dbReference type="Gene3D" id="2.60.120.200">
    <property type="match status" value="1"/>
</dbReference>
<keyword evidence="6" id="KW-1185">Reference proteome</keyword>
<feature type="compositionally biased region" description="Polar residues" evidence="2">
    <location>
        <begin position="56"/>
        <end position="68"/>
    </location>
</feature>
<evidence type="ECO:0000313" key="6">
    <source>
        <dbReference type="Proteomes" id="UP000717328"/>
    </source>
</evidence>
<dbReference type="PROSITE" id="PS51762">
    <property type="entry name" value="GH16_2"/>
    <property type="match status" value="1"/>
</dbReference>
<dbReference type="GO" id="GO:0004553">
    <property type="term" value="F:hydrolase activity, hydrolyzing O-glycosyl compounds"/>
    <property type="evidence" value="ECO:0007669"/>
    <property type="project" value="InterPro"/>
</dbReference>
<reference evidence="5" key="1">
    <citation type="submission" date="2021-02" db="EMBL/GenBank/DDBJ databases">
        <authorList>
            <person name="Nieuwenhuis M."/>
            <person name="Van De Peppel L.J.J."/>
        </authorList>
    </citation>
    <scope>NUCLEOTIDE SEQUENCE</scope>
    <source>
        <strain evidence="5">D49</strain>
    </source>
</reference>
<evidence type="ECO:0000259" key="4">
    <source>
        <dbReference type="PROSITE" id="PS51762"/>
    </source>
</evidence>
<dbReference type="InterPro" id="IPR013320">
    <property type="entry name" value="ConA-like_dom_sf"/>
</dbReference>
<protein>
    <recommendedName>
        <fullName evidence="4">GH16 domain-containing protein</fullName>
    </recommendedName>
</protein>
<dbReference type="PANTHER" id="PTHR10963">
    <property type="entry name" value="GLYCOSYL HYDROLASE-RELATED"/>
    <property type="match status" value="1"/>
</dbReference>
<feature type="compositionally biased region" description="Low complexity" evidence="2">
    <location>
        <begin position="370"/>
        <end position="406"/>
    </location>
</feature>
<dbReference type="InterPro" id="IPR050546">
    <property type="entry name" value="Glycosyl_Hydrlase_16"/>
</dbReference>
<keyword evidence="3" id="KW-0812">Transmembrane</keyword>
<evidence type="ECO:0000256" key="1">
    <source>
        <dbReference type="ARBA" id="ARBA00006865"/>
    </source>
</evidence>
<feature type="compositionally biased region" description="Basic and acidic residues" evidence="2">
    <location>
        <begin position="199"/>
        <end position="208"/>
    </location>
</feature>
<dbReference type="GO" id="GO:0005975">
    <property type="term" value="P:carbohydrate metabolic process"/>
    <property type="evidence" value="ECO:0007669"/>
    <property type="project" value="InterPro"/>
</dbReference>
<feature type="domain" description="GH16" evidence="4">
    <location>
        <begin position="334"/>
        <end position="619"/>
    </location>
</feature>
<proteinExistence type="inferred from homology"/>
<dbReference type="OrthoDB" id="4781at2759"/>
<feature type="region of interest" description="Disordered" evidence="2">
    <location>
        <begin position="178"/>
        <end position="237"/>
    </location>
</feature>
<feature type="compositionally biased region" description="Pro residues" evidence="2">
    <location>
        <begin position="11"/>
        <end position="30"/>
    </location>
</feature>
<evidence type="ECO:0000313" key="5">
    <source>
        <dbReference type="EMBL" id="KAG5652321.1"/>
    </source>
</evidence>
<dbReference type="InterPro" id="IPR000757">
    <property type="entry name" value="Beta-glucanase-like"/>
</dbReference>
<feature type="compositionally biased region" description="Basic and acidic residues" evidence="2">
    <location>
        <begin position="215"/>
        <end position="237"/>
    </location>
</feature>
<accession>A0A9P7KM87</accession>
<keyword evidence="3" id="KW-1133">Transmembrane helix</keyword>
<sequence length="619" mass="66850">MTAQSTMADNIPPPVVPEQPPPAVLAPPRPFFLAGSGRRASSSYSDAYDRDATRAPPSSYTFQDPLQSRRASLESLPNGTLVYPYAYPDGLLRTVSLGDLHRSQPQQNMESAGSPLTSSASNISLYRMSAAARISSSPVPHSPSPTFRPAFLSPASRPSSVWSWNPPDPAMAASSTALHANGSRSNLQLHRPPLPSTLLKRDGEKLGFEESSEDDPQREKEASEERERQRAKEREDDRSRTRAAWWITFTCLLAGAAASAILCWTGIRDVHEKMLDESSLCLVMNEDFSGDSLNSQYWTREVEVGGFQGQNEFQLNTDSASNVYLQDGQLYIMPTLTGDVVPDFDSDGKTYTLDGCTASVPPPPPPPPANTTTSTSGGNATSTAAGAAGTGATNNTNTGTGNDNAGITRRAPAPQNNSTTANAAGNACVAVTNYALGTVINPVMSGRITTKGKVGVGYGRVEIKAKLGRGDWLWPALRLYPENNTYGAWPMSGEIDILQARGNAPSYPAQGINYVRSSLIYGLSQTLVPITVPGSSQPAPLTKEIFGWYGLKRSAFDNAFHTYTVEWDERFVRFWVDSRVRSVLDLTVGGKQGSFWTRGKLVRDPAPALCPFTWNLADK</sequence>
<feature type="compositionally biased region" description="Pro residues" evidence="2">
    <location>
        <begin position="360"/>
        <end position="369"/>
    </location>
</feature>
<comment type="similarity">
    <text evidence="1">Belongs to the glycosyl hydrolase 16 family.</text>
</comment>
<feature type="compositionally biased region" description="Low complexity" evidence="2">
    <location>
        <begin position="34"/>
        <end position="46"/>
    </location>
</feature>
<dbReference type="AlphaFoldDB" id="A0A9P7KM87"/>
<feature type="transmembrane region" description="Helical" evidence="3">
    <location>
        <begin position="243"/>
        <end position="267"/>
    </location>
</feature>
<name>A0A9P7KM87_9AGAR</name>
<feature type="region of interest" description="Disordered" evidence="2">
    <location>
        <begin position="1"/>
        <end position="68"/>
    </location>
</feature>
<evidence type="ECO:0000256" key="3">
    <source>
        <dbReference type="SAM" id="Phobius"/>
    </source>
</evidence>
<reference evidence="5" key="2">
    <citation type="submission" date="2021-10" db="EMBL/GenBank/DDBJ databases">
        <title>Phylogenomics reveals ancestral predisposition of the termite-cultivated fungus Termitomyces towards a domesticated lifestyle.</title>
        <authorList>
            <person name="Auxier B."/>
            <person name="Grum-Grzhimaylo A."/>
            <person name="Cardenas M.E."/>
            <person name="Lodge J.D."/>
            <person name="Laessoe T."/>
            <person name="Pedersen O."/>
            <person name="Smith M.E."/>
            <person name="Kuyper T.W."/>
            <person name="Franco-Molano E.A."/>
            <person name="Baroni T.J."/>
            <person name="Aanen D.K."/>
        </authorList>
    </citation>
    <scope>NUCLEOTIDE SEQUENCE</scope>
    <source>
        <strain evidence="5">D49</strain>
    </source>
</reference>
<gene>
    <name evidence="5" type="ORF">H0H81_005434</name>
</gene>
<organism evidence="5 6">
    <name type="scientific">Sphagnurus paluster</name>
    <dbReference type="NCBI Taxonomy" id="117069"/>
    <lineage>
        <taxon>Eukaryota</taxon>
        <taxon>Fungi</taxon>
        <taxon>Dikarya</taxon>
        <taxon>Basidiomycota</taxon>
        <taxon>Agaricomycotina</taxon>
        <taxon>Agaricomycetes</taxon>
        <taxon>Agaricomycetidae</taxon>
        <taxon>Agaricales</taxon>
        <taxon>Tricholomatineae</taxon>
        <taxon>Lyophyllaceae</taxon>
        <taxon>Sphagnurus</taxon>
    </lineage>
</organism>
<comment type="caution">
    <text evidence="5">The sequence shown here is derived from an EMBL/GenBank/DDBJ whole genome shotgun (WGS) entry which is preliminary data.</text>
</comment>
<feature type="region of interest" description="Disordered" evidence="2">
    <location>
        <begin position="352"/>
        <end position="420"/>
    </location>
</feature>
<dbReference type="PANTHER" id="PTHR10963:SF55">
    <property type="entry name" value="GLYCOSIDE HYDROLASE FAMILY 16 PROTEIN"/>
    <property type="match status" value="1"/>
</dbReference>